<keyword evidence="11" id="KW-1185">Reference proteome</keyword>
<gene>
    <name evidence="10" type="ORF">BgAZ_206280</name>
</gene>
<evidence type="ECO:0008006" key="12">
    <source>
        <dbReference type="Google" id="ProtNLM"/>
    </source>
</evidence>
<reference evidence="10" key="1">
    <citation type="submission" date="2023-08" db="EMBL/GenBank/DDBJ databases">
        <title>Draft sequence of the Babesia gibsoni genome.</title>
        <authorList>
            <person name="Yamagishi J.Y."/>
            <person name="Xuan X.X."/>
        </authorList>
    </citation>
    <scope>NUCLEOTIDE SEQUENCE</scope>
    <source>
        <strain evidence="10">Azabu</strain>
    </source>
</reference>
<comment type="caution">
    <text evidence="10">The sequence shown here is derived from an EMBL/GenBank/DDBJ whole genome shotgun (WGS) entry which is preliminary data.</text>
</comment>
<evidence type="ECO:0000256" key="1">
    <source>
        <dbReference type="ARBA" id="ARBA00004225"/>
    </source>
</evidence>
<dbReference type="GO" id="GO:0048250">
    <property type="term" value="P:iron import into the mitochondrion"/>
    <property type="evidence" value="ECO:0007669"/>
    <property type="project" value="TreeGrafter"/>
</dbReference>
<dbReference type="InterPro" id="IPR018108">
    <property type="entry name" value="MCP_transmembrane"/>
</dbReference>
<dbReference type="PROSITE" id="PS50920">
    <property type="entry name" value="SOLCAR"/>
    <property type="match status" value="2"/>
</dbReference>
<dbReference type="Gene3D" id="1.50.40.10">
    <property type="entry name" value="Mitochondrial carrier domain"/>
    <property type="match status" value="2"/>
</dbReference>
<dbReference type="PANTHER" id="PTHR45758:SF4">
    <property type="entry name" value="MITOFERRIN-1"/>
    <property type="match status" value="1"/>
</dbReference>
<dbReference type="Pfam" id="PF00153">
    <property type="entry name" value="Mito_carr"/>
    <property type="match status" value="3"/>
</dbReference>
<feature type="repeat" description="Solcar" evidence="8">
    <location>
        <begin position="110"/>
        <end position="192"/>
    </location>
</feature>
<evidence type="ECO:0000256" key="2">
    <source>
        <dbReference type="ARBA" id="ARBA00006375"/>
    </source>
</evidence>
<evidence type="ECO:0000313" key="11">
    <source>
        <dbReference type="Proteomes" id="UP001230268"/>
    </source>
</evidence>
<evidence type="ECO:0000256" key="4">
    <source>
        <dbReference type="ARBA" id="ARBA00022692"/>
    </source>
</evidence>
<dbReference type="GO" id="GO:0015093">
    <property type="term" value="F:ferrous iron transmembrane transporter activity"/>
    <property type="evidence" value="ECO:0007669"/>
    <property type="project" value="TreeGrafter"/>
</dbReference>
<dbReference type="AlphaFoldDB" id="A0AAD8LLC7"/>
<evidence type="ECO:0000313" key="10">
    <source>
        <dbReference type="EMBL" id="KAK1443752.1"/>
    </source>
</evidence>
<keyword evidence="6" id="KW-0496">Mitochondrion</keyword>
<keyword evidence="5" id="KW-1133">Transmembrane helix</keyword>
<proteinExistence type="inferred from homology"/>
<evidence type="ECO:0000256" key="8">
    <source>
        <dbReference type="PROSITE-ProRule" id="PRU00282"/>
    </source>
</evidence>
<dbReference type="InterPro" id="IPR023395">
    <property type="entry name" value="MCP_dom_sf"/>
</dbReference>
<evidence type="ECO:0000256" key="9">
    <source>
        <dbReference type="RuleBase" id="RU000488"/>
    </source>
</evidence>
<keyword evidence="3 9" id="KW-0813">Transport</keyword>
<feature type="repeat" description="Solcar" evidence="8">
    <location>
        <begin position="256"/>
        <end position="346"/>
    </location>
</feature>
<evidence type="ECO:0000256" key="5">
    <source>
        <dbReference type="ARBA" id="ARBA00022989"/>
    </source>
</evidence>
<evidence type="ECO:0000256" key="7">
    <source>
        <dbReference type="ARBA" id="ARBA00023136"/>
    </source>
</evidence>
<comment type="similarity">
    <text evidence="2 9">Belongs to the mitochondrial carrier (TC 2.A.29) family.</text>
</comment>
<dbReference type="GO" id="GO:0031966">
    <property type="term" value="C:mitochondrial membrane"/>
    <property type="evidence" value="ECO:0007669"/>
    <property type="project" value="UniProtKB-SubCell"/>
</dbReference>
<keyword evidence="4 8" id="KW-0812">Transmembrane</keyword>
<accession>A0AAD8LLC7</accession>
<sequence>MESDHDDRLNYEEWQGDCKFWQHAVCGSAAGVMEHIALFPLDTLKTRLHCGWCHCKTNTAVPAVDRVRRFSVLCIQRSQLFQNLFRGSSVIAVGCIPAHIMYFSVYEATKKYAGVTTSGAMATLCHDIVLTPADVVKQRLQLGTYRSSLYCFQHIIRNEGIQALYRSLSVTLFMNVPYHALLVTVNEFLIKMYPRKKNSNSIYTYFLYAAEQSLLEVNVCVIHALHEKMLSVPCYFEAVETTIICHVHVVPLCLSHLITFSGIGGAIAGALTNPIDVIKTRLQTQGYQMTGPNSYKPQYRNPMEAVRLVYRDHGFRGFWRGTITRVGLCVPAAAICWGTYASLKNAMVRFNES</sequence>
<dbReference type="SUPFAM" id="SSF103506">
    <property type="entry name" value="Mitochondrial carrier"/>
    <property type="match status" value="2"/>
</dbReference>
<evidence type="ECO:0000256" key="3">
    <source>
        <dbReference type="ARBA" id="ARBA00022448"/>
    </source>
</evidence>
<dbReference type="PANTHER" id="PTHR45758">
    <property type="entry name" value="MITOFERRIN-1-RELATED"/>
    <property type="match status" value="1"/>
</dbReference>
<evidence type="ECO:0000256" key="6">
    <source>
        <dbReference type="ARBA" id="ARBA00023128"/>
    </source>
</evidence>
<dbReference type="Proteomes" id="UP001230268">
    <property type="component" value="Unassembled WGS sequence"/>
</dbReference>
<dbReference type="EMBL" id="JAVEPI010000002">
    <property type="protein sequence ID" value="KAK1443752.1"/>
    <property type="molecule type" value="Genomic_DNA"/>
</dbReference>
<keyword evidence="7 8" id="KW-0472">Membrane</keyword>
<protein>
    <recommendedName>
        <fullName evidence="12">Mitochondrial carrier protein</fullName>
    </recommendedName>
</protein>
<comment type="subcellular location">
    <subcellularLocation>
        <location evidence="1">Mitochondrion membrane</location>
        <topology evidence="1">Multi-pass membrane protein</topology>
    </subcellularLocation>
</comment>
<name>A0AAD8LLC7_BABGI</name>
<organism evidence="10 11">
    <name type="scientific">Babesia gibsoni</name>
    <dbReference type="NCBI Taxonomy" id="33632"/>
    <lineage>
        <taxon>Eukaryota</taxon>
        <taxon>Sar</taxon>
        <taxon>Alveolata</taxon>
        <taxon>Apicomplexa</taxon>
        <taxon>Aconoidasida</taxon>
        <taxon>Piroplasmida</taxon>
        <taxon>Babesiidae</taxon>
        <taxon>Babesia</taxon>
    </lineage>
</organism>